<gene>
    <name evidence="2" type="ORF">Agabi119p4_1447</name>
</gene>
<dbReference type="Proteomes" id="UP000629468">
    <property type="component" value="Unassembled WGS sequence"/>
</dbReference>
<sequence length="516" mass="58609">MPRGLDPKTQEAYEKMAFDEQLHSALAAFPDHDNNLRVSDRIHCIWNDIASTIPHPQLVSNFFSWVGLSNNREHQPLLLHKLLKERRSHISRLHSQKRRVINLSNLNSGSLDKDAFLRHIPIRHCERLAFPFPPPSLYVSETKDIFDRNMAFVLERELPDSCIPRKFIFRLDKSTDFLGLACDLGPCDEAQFVDENGDLVAVVIRNACKDSRIVGFVDKTVKKVVQSRRNVRKEDRGHISQMGLSAGSRSNPSLGWVRNIERQKKNINFHQEVNYDASSSFAVLWSLVRALLPNVILHDFETFIANLGPDLRMDGNHTMDASLLGRGSYHIQMQDANFKFQNAELAPPCGVVAENYCRYIHFEKQPHTWAVSLTTSRQFDPAVSSLDAGGHFFISAYGIRIQSAPNTLIAWRPSDWHGTSLFHISPDSASPRQQYFQRGLCIVTGMRIVDAVKKWRAGQIKDEELDKIEEGMDDGHDTQDESGGAEIDNFIEALQSAPLRRSARLANKPRKDFSDC</sequence>
<feature type="compositionally biased region" description="Basic and acidic residues" evidence="1">
    <location>
        <begin position="465"/>
        <end position="479"/>
    </location>
</feature>
<protein>
    <submittedName>
        <fullName evidence="2">Uncharacterized protein</fullName>
    </submittedName>
</protein>
<dbReference type="AlphaFoldDB" id="A0A8H7F9U5"/>
<proteinExistence type="predicted"/>
<feature type="region of interest" description="Disordered" evidence="1">
    <location>
        <begin position="465"/>
        <end position="487"/>
    </location>
</feature>
<name>A0A8H7F9U5_AGABI</name>
<evidence type="ECO:0000313" key="3">
    <source>
        <dbReference type="Proteomes" id="UP000629468"/>
    </source>
</evidence>
<dbReference type="EMBL" id="JABXXO010000002">
    <property type="protein sequence ID" value="KAF7783423.1"/>
    <property type="molecule type" value="Genomic_DNA"/>
</dbReference>
<organism evidence="2 3">
    <name type="scientific">Agaricus bisporus var. burnettii</name>
    <dbReference type="NCBI Taxonomy" id="192524"/>
    <lineage>
        <taxon>Eukaryota</taxon>
        <taxon>Fungi</taxon>
        <taxon>Dikarya</taxon>
        <taxon>Basidiomycota</taxon>
        <taxon>Agaricomycotina</taxon>
        <taxon>Agaricomycetes</taxon>
        <taxon>Agaricomycetidae</taxon>
        <taxon>Agaricales</taxon>
        <taxon>Agaricineae</taxon>
        <taxon>Agaricaceae</taxon>
        <taxon>Agaricus</taxon>
    </lineage>
</organism>
<reference evidence="2 3" key="1">
    <citation type="journal article" name="Sci. Rep.">
        <title>Telomere-to-telomere assembled and centromere annotated genomes of the two main subspecies of the button mushroom Agaricus bisporus reveal especially polymorphic chromosome ends.</title>
        <authorList>
            <person name="Sonnenberg A.S.M."/>
            <person name="Sedaghat-Telgerd N."/>
            <person name="Lavrijssen B."/>
            <person name="Ohm R.A."/>
            <person name="Hendrickx P.M."/>
            <person name="Scholtmeijer K."/>
            <person name="Baars J.J.P."/>
            <person name="van Peer A."/>
        </authorList>
    </citation>
    <scope>NUCLEOTIDE SEQUENCE [LARGE SCALE GENOMIC DNA]</scope>
    <source>
        <strain evidence="2 3">H119_p4</strain>
    </source>
</reference>
<comment type="caution">
    <text evidence="2">The sequence shown here is derived from an EMBL/GenBank/DDBJ whole genome shotgun (WGS) entry which is preliminary data.</text>
</comment>
<evidence type="ECO:0000256" key="1">
    <source>
        <dbReference type="SAM" id="MobiDB-lite"/>
    </source>
</evidence>
<accession>A0A8H7F9U5</accession>
<evidence type="ECO:0000313" key="2">
    <source>
        <dbReference type="EMBL" id="KAF7783423.1"/>
    </source>
</evidence>